<evidence type="ECO:0000259" key="3">
    <source>
        <dbReference type="PROSITE" id="PS50158"/>
    </source>
</evidence>
<feature type="region of interest" description="Disordered" evidence="2">
    <location>
        <begin position="114"/>
        <end position="170"/>
    </location>
</feature>
<dbReference type="EMBL" id="CP092886">
    <property type="protein sequence ID" value="UYV84690.1"/>
    <property type="molecule type" value="Genomic_DNA"/>
</dbReference>
<feature type="domain" description="CCHC-type" evidence="3">
    <location>
        <begin position="43"/>
        <end position="58"/>
    </location>
</feature>
<dbReference type="Proteomes" id="UP001235939">
    <property type="component" value="Chromosome X"/>
</dbReference>
<reference evidence="4 5" key="1">
    <citation type="submission" date="2022-03" db="EMBL/GenBank/DDBJ databases">
        <title>A chromosomal length assembly of Cordylochernes scorpioides.</title>
        <authorList>
            <person name="Zeh D."/>
            <person name="Zeh J."/>
        </authorList>
    </citation>
    <scope>NUCLEOTIDE SEQUENCE [LARGE SCALE GENOMIC DNA]</scope>
    <source>
        <strain evidence="4">IN4F17</strain>
        <tissue evidence="4">Whole Body</tissue>
    </source>
</reference>
<proteinExistence type="predicted"/>
<protein>
    <recommendedName>
        <fullName evidence="3">CCHC-type domain-containing protein</fullName>
    </recommendedName>
</protein>
<keyword evidence="1" id="KW-0863">Zinc-finger</keyword>
<dbReference type="PROSITE" id="PS50158">
    <property type="entry name" value="ZF_CCHC"/>
    <property type="match status" value="1"/>
</dbReference>
<evidence type="ECO:0000256" key="2">
    <source>
        <dbReference type="SAM" id="MobiDB-lite"/>
    </source>
</evidence>
<sequence length="200" mass="22304">MKDGGWELFILLNEGVKLERLPTRLNINYKGEILPAFLVYGVKCSRCQRQGHRRANCPLTPKRPTDAPEQAPCERRSQARPCAHYTHRGSTCCSHSGTIARKCSRPLPLFPSLSSPTATKSVEKSSPNQPQDPLQDQRDSINVTPSGKSTKSKGTPQAGAGVYLRRDREAETRNDEWEQVIEGLQFIPGLKNLLFSMTDT</sequence>
<evidence type="ECO:0000256" key="1">
    <source>
        <dbReference type="PROSITE-ProRule" id="PRU00047"/>
    </source>
</evidence>
<organism evidence="4 5">
    <name type="scientific">Cordylochernes scorpioides</name>
    <dbReference type="NCBI Taxonomy" id="51811"/>
    <lineage>
        <taxon>Eukaryota</taxon>
        <taxon>Metazoa</taxon>
        <taxon>Ecdysozoa</taxon>
        <taxon>Arthropoda</taxon>
        <taxon>Chelicerata</taxon>
        <taxon>Arachnida</taxon>
        <taxon>Pseudoscorpiones</taxon>
        <taxon>Cheliferoidea</taxon>
        <taxon>Chernetidae</taxon>
        <taxon>Cordylochernes</taxon>
    </lineage>
</organism>
<keyword evidence="5" id="KW-1185">Reference proteome</keyword>
<dbReference type="InterPro" id="IPR001878">
    <property type="entry name" value="Znf_CCHC"/>
</dbReference>
<evidence type="ECO:0000313" key="4">
    <source>
        <dbReference type="EMBL" id="UYV84690.1"/>
    </source>
</evidence>
<gene>
    <name evidence="4" type="ORF">LAZ67_X003111</name>
</gene>
<keyword evidence="1" id="KW-0862">Zinc</keyword>
<accession>A0ABY6LYS4</accession>
<keyword evidence="1" id="KW-0479">Metal-binding</keyword>
<evidence type="ECO:0000313" key="5">
    <source>
        <dbReference type="Proteomes" id="UP001235939"/>
    </source>
</evidence>
<name>A0ABY6LYS4_9ARAC</name>
<feature type="compositionally biased region" description="Polar residues" evidence="2">
    <location>
        <begin position="117"/>
        <end position="155"/>
    </location>
</feature>